<sequence length="106" mass="11534">MEMNAAVDALSALAQPSRLEVFRLLARHGEDGLCAGDISDQLRIPKATLSFHLKELSGAGLVSSERNGRSIIYRLHVKGMQQLMSFLSEDCCQGRPELCQPGACDC</sequence>
<dbReference type="GO" id="GO:0003700">
    <property type="term" value="F:DNA-binding transcription factor activity"/>
    <property type="evidence" value="ECO:0007669"/>
    <property type="project" value="InterPro"/>
</dbReference>
<evidence type="ECO:0000313" key="4">
    <source>
        <dbReference type="EMBL" id="QQL43918.1"/>
    </source>
</evidence>
<dbReference type="RefSeq" id="WP_164363590.1">
    <property type="nucleotide sequence ID" value="NZ_CP066776.1"/>
</dbReference>
<dbReference type="NCBIfam" id="NF033788">
    <property type="entry name" value="HTH_metalloreg"/>
    <property type="match status" value="1"/>
</dbReference>
<dbReference type="GO" id="GO:0003677">
    <property type="term" value="F:DNA binding"/>
    <property type="evidence" value="ECO:0007669"/>
    <property type="project" value="UniProtKB-KW"/>
</dbReference>
<dbReference type="KEGG" id="soa:G3M56_008410"/>
<name>A0A6B3LBF7_9BACT</name>
<keyword evidence="5" id="KW-1185">Reference proteome</keyword>
<keyword evidence="1" id="KW-0805">Transcription regulation</keyword>
<dbReference type="PANTHER" id="PTHR43132">
    <property type="entry name" value="ARSENICAL RESISTANCE OPERON REPRESSOR ARSR-RELATED"/>
    <property type="match status" value="1"/>
</dbReference>
<protein>
    <submittedName>
        <fullName evidence="4">Helix-turn-helix transcriptional regulator</fullName>
    </submittedName>
</protein>
<evidence type="ECO:0000256" key="3">
    <source>
        <dbReference type="ARBA" id="ARBA00023163"/>
    </source>
</evidence>
<dbReference type="Pfam" id="PF12840">
    <property type="entry name" value="HTH_20"/>
    <property type="match status" value="1"/>
</dbReference>
<dbReference type="Gene3D" id="1.10.10.10">
    <property type="entry name" value="Winged helix-like DNA-binding domain superfamily/Winged helix DNA-binding domain"/>
    <property type="match status" value="1"/>
</dbReference>
<dbReference type="PROSITE" id="PS50987">
    <property type="entry name" value="HTH_ARSR_2"/>
    <property type="match status" value="1"/>
</dbReference>
<dbReference type="InterPro" id="IPR011991">
    <property type="entry name" value="ArsR-like_HTH"/>
</dbReference>
<keyword evidence="2" id="KW-0238">DNA-binding</keyword>
<gene>
    <name evidence="4" type="ORF">G3M56_008410</name>
</gene>
<dbReference type="SMART" id="SM00418">
    <property type="entry name" value="HTH_ARSR"/>
    <property type="match status" value="1"/>
</dbReference>
<dbReference type="AlphaFoldDB" id="A0A6B3LBF7"/>
<proteinExistence type="predicted"/>
<reference evidence="4 5" key="1">
    <citation type="submission" date="2020-12" db="EMBL/GenBank/DDBJ databases">
        <title>Sulforoseuscoccus oceanibium gen. nov., sp. nov., a representative of the phylum Verrucomicrobia with special cytoplasmic membrane, and proposal of Sulforoseuscoccusaceae fam. nov.</title>
        <authorList>
            <person name="Xi F."/>
        </authorList>
    </citation>
    <scope>NUCLEOTIDE SEQUENCE [LARGE SCALE GENOMIC DNA]</scope>
    <source>
        <strain evidence="4 5">T37</strain>
    </source>
</reference>
<dbReference type="CDD" id="cd00090">
    <property type="entry name" value="HTH_ARSR"/>
    <property type="match status" value="1"/>
</dbReference>
<dbReference type="InterPro" id="IPR001845">
    <property type="entry name" value="HTH_ArsR_DNA-bd_dom"/>
</dbReference>
<dbReference type="SUPFAM" id="SSF46785">
    <property type="entry name" value="Winged helix' DNA-binding domain"/>
    <property type="match status" value="1"/>
</dbReference>
<accession>A0A6B3LBF7</accession>
<evidence type="ECO:0000313" key="5">
    <source>
        <dbReference type="Proteomes" id="UP000475117"/>
    </source>
</evidence>
<evidence type="ECO:0000256" key="2">
    <source>
        <dbReference type="ARBA" id="ARBA00023125"/>
    </source>
</evidence>
<dbReference type="InterPro" id="IPR051011">
    <property type="entry name" value="Metal_resp_trans_reg"/>
</dbReference>
<keyword evidence="3" id="KW-0804">Transcription</keyword>
<dbReference type="Proteomes" id="UP000475117">
    <property type="component" value="Chromosome"/>
</dbReference>
<dbReference type="PRINTS" id="PR00778">
    <property type="entry name" value="HTHARSR"/>
</dbReference>
<organism evidence="4 5">
    <name type="scientific">Sulfuriroseicoccus oceanibius</name>
    <dbReference type="NCBI Taxonomy" id="2707525"/>
    <lineage>
        <taxon>Bacteria</taxon>
        <taxon>Pseudomonadati</taxon>
        <taxon>Verrucomicrobiota</taxon>
        <taxon>Verrucomicrobiia</taxon>
        <taxon>Verrucomicrobiales</taxon>
        <taxon>Verrucomicrobiaceae</taxon>
        <taxon>Sulfuriroseicoccus</taxon>
    </lineage>
</organism>
<evidence type="ECO:0000256" key="1">
    <source>
        <dbReference type="ARBA" id="ARBA00023015"/>
    </source>
</evidence>
<dbReference type="PANTHER" id="PTHR43132:SF2">
    <property type="entry name" value="ARSENICAL RESISTANCE OPERON REPRESSOR ARSR-RELATED"/>
    <property type="match status" value="1"/>
</dbReference>
<dbReference type="EMBL" id="CP066776">
    <property type="protein sequence ID" value="QQL43918.1"/>
    <property type="molecule type" value="Genomic_DNA"/>
</dbReference>
<dbReference type="InterPro" id="IPR036390">
    <property type="entry name" value="WH_DNA-bd_sf"/>
</dbReference>
<dbReference type="InterPro" id="IPR036388">
    <property type="entry name" value="WH-like_DNA-bd_sf"/>
</dbReference>